<evidence type="ECO:0008006" key="6">
    <source>
        <dbReference type="Google" id="ProtNLM"/>
    </source>
</evidence>
<dbReference type="EMBL" id="JAPQKN010000001">
    <property type="protein sequence ID" value="KAJ5174429.1"/>
    <property type="molecule type" value="Genomic_DNA"/>
</dbReference>
<dbReference type="RefSeq" id="XP_056546037.1">
    <property type="nucleotide sequence ID" value="XM_056682431.1"/>
</dbReference>
<dbReference type="Proteomes" id="UP001149163">
    <property type="component" value="Unassembled WGS sequence"/>
</dbReference>
<dbReference type="OrthoDB" id="10047078at2759"/>
<dbReference type="Pfam" id="PF01053">
    <property type="entry name" value="Cys_Met_Meta_PP"/>
    <property type="match status" value="1"/>
</dbReference>
<dbReference type="InterPro" id="IPR015421">
    <property type="entry name" value="PyrdxlP-dep_Trfase_major"/>
</dbReference>
<organism evidence="4 5">
    <name type="scientific">Penicillium canariense</name>
    <dbReference type="NCBI Taxonomy" id="189055"/>
    <lineage>
        <taxon>Eukaryota</taxon>
        <taxon>Fungi</taxon>
        <taxon>Dikarya</taxon>
        <taxon>Ascomycota</taxon>
        <taxon>Pezizomycotina</taxon>
        <taxon>Eurotiomycetes</taxon>
        <taxon>Eurotiomycetidae</taxon>
        <taxon>Eurotiales</taxon>
        <taxon>Aspergillaceae</taxon>
        <taxon>Penicillium</taxon>
    </lineage>
</organism>
<dbReference type="InterPro" id="IPR015422">
    <property type="entry name" value="PyrdxlP-dep_Trfase_small"/>
</dbReference>
<sequence>MTITTTLPPLGRAIPEGPHAISVHIPTWNGMCSIGRGDPQVMKALRNGYPRTFVHKDIQKLFQACQRRFLSSPAKVLLFLEQRHAQACKSFVTSPAINGDKAAPAKSVSVFALEIGESHPTMVRAGNTPRPTTLWAVVYPEESAPIGAFFWRLTGTGISSRFAEHCLRRIEAMQRIEPPVKRFYSAMATVHPVYRTICTRIACLMERAPAGPRRSLTVNHSDVFLYPSGMSAIYHVHQALLKWRGLESVIIGFPYELTIKMMKTYGPSYKFYSLGTDEQIDDFEAYLDTKAQAGSMIQAVWCECPSNPLLRTVDMERIRRLADKHRFVVVVDETIGSFANVDALGVADVVVTSLSKSFNGYADLLAGSVTLNPNSDYYGALKACLTGGYTNTLYIDDAIQLERNSRNFLKRAAQMNDTAECVVDYLVPFASDPSSVVNAVHYPKTCESAQQYKSRMRQATDEFIPGYGCLFTVDFDTIEASRAFFDSLDVRKGPSLGAHITLAQPYVQMVLQKEKKWAASHGLRETIVRVSVGLEDKEVLLQSVKSAHVMAEKTKGTHAL</sequence>
<comment type="similarity">
    <text evidence="3">Belongs to the trans-sulfuration enzymes family.</text>
</comment>
<proteinExistence type="inferred from homology"/>
<dbReference type="GeneID" id="81421607"/>
<name>A0A9W9IBB9_9EURO</name>
<dbReference type="InterPro" id="IPR000277">
    <property type="entry name" value="Cys/Met-Metab_PyrdxlP-dep_enz"/>
</dbReference>
<dbReference type="Gene3D" id="3.90.1150.10">
    <property type="entry name" value="Aspartate Aminotransferase, domain 1"/>
    <property type="match status" value="1"/>
</dbReference>
<dbReference type="InterPro" id="IPR015424">
    <property type="entry name" value="PyrdxlP-dep_Trfase"/>
</dbReference>
<protein>
    <recommendedName>
        <fullName evidence="6">Cystathionine gamma-synthase</fullName>
    </recommendedName>
</protein>
<gene>
    <name evidence="4" type="ORF">N7482_000306</name>
</gene>
<comment type="caution">
    <text evidence="4">The sequence shown here is derived from an EMBL/GenBank/DDBJ whole genome shotgun (WGS) entry which is preliminary data.</text>
</comment>
<evidence type="ECO:0000256" key="3">
    <source>
        <dbReference type="RuleBase" id="RU362118"/>
    </source>
</evidence>
<evidence type="ECO:0000313" key="5">
    <source>
        <dbReference type="Proteomes" id="UP001149163"/>
    </source>
</evidence>
<evidence type="ECO:0000313" key="4">
    <source>
        <dbReference type="EMBL" id="KAJ5174429.1"/>
    </source>
</evidence>
<reference evidence="4" key="2">
    <citation type="journal article" date="2023" name="IMA Fungus">
        <title>Comparative genomic study of the Penicillium genus elucidates a diverse pangenome and 15 lateral gene transfer events.</title>
        <authorList>
            <person name="Petersen C."/>
            <person name="Sorensen T."/>
            <person name="Nielsen M.R."/>
            <person name="Sondergaard T.E."/>
            <person name="Sorensen J.L."/>
            <person name="Fitzpatrick D.A."/>
            <person name="Frisvad J.C."/>
            <person name="Nielsen K.L."/>
        </authorList>
    </citation>
    <scope>NUCLEOTIDE SEQUENCE</scope>
    <source>
        <strain evidence="4">IBT 26290</strain>
    </source>
</reference>
<dbReference type="Gene3D" id="3.40.640.10">
    <property type="entry name" value="Type I PLP-dependent aspartate aminotransferase-like (Major domain)"/>
    <property type="match status" value="1"/>
</dbReference>
<dbReference type="GO" id="GO:0019346">
    <property type="term" value="P:transsulfuration"/>
    <property type="evidence" value="ECO:0007669"/>
    <property type="project" value="InterPro"/>
</dbReference>
<comment type="cofactor">
    <cofactor evidence="1 3">
        <name>pyridoxal 5'-phosphate</name>
        <dbReference type="ChEBI" id="CHEBI:597326"/>
    </cofactor>
</comment>
<dbReference type="InterPro" id="IPR051750">
    <property type="entry name" value="Trans-sulfuration_enzymes"/>
</dbReference>
<keyword evidence="2 3" id="KW-0663">Pyridoxal phosphate</keyword>
<evidence type="ECO:0000256" key="1">
    <source>
        <dbReference type="ARBA" id="ARBA00001933"/>
    </source>
</evidence>
<keyword evidence="5" id="KW-1185">Reference proteome</keyword>
<accession>A0A9W9IBB9</accession>
<evidence type="ECO:0000256" key="2">
    <source>
        <dbReference type="ARBA" id="ARBA00022898"/>
    </source>
</evidence>
<dbReference type="GO" id="GO:0003962">
    <property type="term" value="F:cystathionine gamma-synthase activity"/>
    <property type="evidence" value="ECO:0007669"/>
    <property type="project" value="TreeGrafter"/>
</dbReference>
<dbReference type="PANTHER" id="PTHR42699:SF1">
    <property type="entry name" value="CYSTATHIONINE GAMMA-SYNTHASE-RELATED"/>
    <property type="match status" value="1"/>
</dbReference>
<reference evidence="4" key="1">
    <citation type="submission" date="2022-11" db="EMBL/GenBank/DDBJ databases">
        <authorList>
            <person name="Petersen C."/>
        </authorList>
    </citation>
    <scope>NUCLEOTIDE SEQUENCE</scope>
    <source>
        <strain evidence="4">IBT 26290</strain>
    </source>
</reference>
<dbReference type="SUPFAM" id="SSF53383">
    <property type="entry name" value="PLP-dependent transferases"/>
    <property type="match status" value="1"/>
</dbReference>
<dbReference type="AlphaFoldDB" id="A0A9W9IBB9"/>
<dbReference type="GO" id="GO:0030170">
    <property type="term" value="F:pyridoxal phosphate binding"/>
    <property type="evidence" value="ECO:0007669"/>
    <property type="project" value="InterPro"/>
</dbReference>
<dbReference type="PANTHER" id="PTHR42699">
    <property type="match status" value="1"/>
</dbReference>